<dbReference type="InterPro" id="IPR036388">
    <property type="entry name" value="WH-like_DNA-bd_sf"/>
</dbReference>
<keyword evidence="2" id="KW-0238">DNA-binding</keyword>
<dbReference type="InterPro" id="IPR036390">
    <property type="entry name" value="WH_DNA-bd_sf"/>
</dbReference>
<keyword evidence="6" id="KW-1185">Reference proteome</keyword>
<reference evidence="5 6" key="1">
    <citation type="journal article" date="2019" name="Int. J. Syst. Evol. Microbiol.">
        <title>The Global Catalogue of Microorganisms (GCM) 10K type strain sequencing project: providing services to taxonomists for standard genome sequencing and annotation.</title>
        <authorList>
            <consortium name="The Broad Institute Genomics Platform"/>
            <consortium name="The Broad Institute Genome Sequencing Center for Infectious Disease"/>
            <person name="Wu L."/>
            <person name="Ma J."/>
        </authorList>
    </citation>
    <scope>NUCLEOTIDE SEQUENCE [LARGE SCALE GENOMIC DNA]</scope>
    <source>
        <strain evidence="5 6">JCM 14924</strain>
    </source>
</reference>
<keyword evidence="1" id="KW-0805">Transcription regulation</keyword>
<dbReference type="PANTHER" id="PTHR30154:SF34">
    <property type="entry name" value="TRANSCRIPTIONAL REGULATOR AZLB"/>
    <property type="match status" value="1"/>
</dbReference>
<gene>
    <name evidence="5" type="ORF">GCM10009787_78480</name>
</gene>
<dbReference type="InterPro" id="IPR011008">
    <property type="entry name" value="Dimeric_a/b-barrel"/>
</dbReference>
<keyword evidence="3" id="KW-0804">Transcription</keyword>
<dbReference type="SMART" id="SM00344">
    <property type="entry name" value="HTH_ASNC"/>
    <property type="match status" value="2"/>
</dbReference>
<dbReference type="Gene3D" id="1.10.10.10">
    <property type="entry name" value="Winged helix-like DNA-binding domain superfamily/Winged helix DNA-binding domain"/>
    <property type="match status" value="2"/>
</dbReference>
<proteinExistence type="predicted"/>
<dbReference type="InterPro" id="IPR000485">
    <property type="entry name" value="AsnC-type_HTH_dom"/>
</dbReference>
<dbReference type="InterPro" id="IPR019887">
    <property type="entry name" value="Tscrpt_reg_AsnC/Lrp_C"/>
</dbReference>
<name>A0ABN1ZL21_9ACTN</name>
<dbReference type="EMBL" id="BAAAOQ010000049">
    <property type="protein sequence ID" value="GAA1500552.1"/>
    <property type="molecule type" value="Genomic_DNA"/>
</dbReference>
<comment type="caution">
    <text evidence="5">The sequence shown here is derived from an EMBL/GenBank/DDBJ whole genome shotgun (WGS) entry which is preliminary data.</text>
</comment>
<dbReference type="PROSITE" id="PS50956">
    <property type="entry name" value="HTH_ASNC_2"/>
    <property type="match status" value="1"/>
</dbReference>
<evidence type="ECO:0000313" key="6">
    <source>
        <dbReference type="Proteomes" id="UP001501391"/>
    </source>
</evidence>
<feature type="domain" description="HTH asnC-type" evidence="4">
    <location>
        <begin position="180"/>
        <end position="240"/>
    </location>
</feature>
<evidence type="ECO:0000256" key="2">
    <source>
        <dbReference type="ARBA" id="ARBA00023125"/>
    </source>
</evidence>
<sequence length="328" mass="35692">MNDSDILDAVDQRIIAALQINPRAGVAEVGRILGEHERSVARRVQRLLTLEIVHFTAEYERLRGALGHSAWLRLKARPGCLEAVGDALARRVDALNVAAVSGASGLLWCELAVPDRPLLHALAEGAVGLPDAEVLDVCLTLRPFKTAAEWHAPVLTDEEERLLRASLVQPLPALADRYELTPTDERVAGLLRRNARVSLTELARELGFSTATAGRRVASLLERRVLRLRTVVDPALLGRPARILLRLKVRPAGLEKVGAALAVHRHVHSCTAVSGPYGLLAEVCLPHETDLHGFVVDVLGPAEDVLDLETVIVTRSYRPGPGPHTPRR</sequence>
<dbReference type="Pfam" id="PF01037">
    <property type="entry name" value="AsnC_trans_reg"/>
    <property type="match status" value="1"/>
</dbReference>
<dbReference type="Gene3D" id="3.30.70.920">
    <property type="match status" value="1"/>
</dbReference>
<dbReference type="Pfam" id="PF13404">
    <property type="entry name" value="HTH_AsnC-type"/>
    <property type="match status" value="2"/>
</dbReference>
<evidence type="ECO:0000313" key="5">
    <source>
        <dbReference type="EMBL" id="GAA1500552.1"/>
    </source>
</evidence>
<organism evidence="5 6">
    <name type="scientific">Streptomyces bangladeshensis</name>
    <dbReference type="NCBI Taxonomy" id="295352"/>
    <lineage>
        <taxon>Bacteria</taxon>
        <taxon>Bacillati</taxon>
        <taxon>Actinomycetota</taxon>
        <taxon>Actinomycetes</taxon>
        <taxon>Kitasatosporales</taxon>
        <taxon>Streptomycetaceae</taxon>
        <taxon>Streptomyces</taxon>
    </lineage>
</organism>
<evidence type="ECO:0000259" key="4">
    <source>
        <dbReference type="PROSITE" id="PS50956"/>
    </source>
</evidence>
<accession>A0ABN1ZL21</accession>
<dbReference type="PANTHER" id="PTHR30154">
    <property type="entry name" value="LEUCINE-RESPONSIVE REGULATORY PROTEIN"/>
    <property type="match status" value="1"/>
</dbReference>
<dbReference type="Proteomes" id="UP001501391">
    <property type="component" value="Unassembled WGS sequence"/>
</dbReference>
<evidence type="ECO:0000256" key="3">
    <source>
        <dbReference type="ARBA" id="ARBA00023163"/>
    </source>
</evidence>
<dbReference type="SUPFAM" id="SSF54909">
    <property type="entry name" value="Dimeric alpha+beta barrel"/>
    <property type="match status" value="1"/>
</dbReference>
<dbReference type="InterPro" id="IPR019888">
    <property type="entry name" value="Tscrpt_reg_AsnC-like"/>
</dbReference>
<protein>
    <recommendedName>
        <fullName evidence="4">HTH asnC-type domain-containing protein</fullName>
    </recommendedName>
</protein>
<evidence type="ECO:0000256" key="1">
    <source>
        <dbReference type="ARBA" id="ARBA00023015"/>
    </source>
</evidence>
<dbReference type="SUPFAM" id="SSF46785">
    <property type="entry name" value="Winged helix' DNA-binding domain"/>
    <property type="match status" value="2"/>
</dbReference>
<dbReference type="PRINTS" id="PR00033">
    <property type="entry name" value="HTHASNC"/>
</dbReference>